<evidence type="ECO:0000313" key="2">
    <source>
        <dbReference type="Proteomes" id="UP000265703"/>
    </source>
</evidence>
<sequence>MPCNLNAICYIDQYNETLGKSSFVVTAVGIIISQHQNINMFVHIVAFYPKEESRNMHTESKIYRANISWDQAYRALKENLYNVCTYRECTYGGLTVIRNCDLERFKKGDIIRVQGRFSIIETEMVALDICVLSLDEEDLPRSSLSVVLVGTASDNSETNDDKITLNLNAREYIDNQHNRDFDM</sequence>
<gene>
    <name evidence="1" type="ORF">C1645_814944</name>
</gene>
<proteinExistence type="predicted"/>
<evidence type="ECO:0000313" key="1">
    <source>
        <dbReference type="EMBL" id="RIA96754.1"/>
    </source>
</evidence>
<dbReference type="Proteomes" id="UP000265703">
    <property type="component" value="Unassembled WGS sequence"/>
</dbReference>
<organism evidence="1 2">
    <name type="scientific">Glomus cerebriforme</name>
    <dbReference type="NCBI Taxonomy" id="658196"/>
    <lineage>
        <taxon>Eukaryota</taxon>
        <taxon>Fungi</taxon>
        <taxon>Fungi incertae sedis</taxon>
        <taxon>Mucoromycota</taxon>
        <taxon>Glomeromycotina</taxon>
        <taxon>Glomeromycetes</taxon>
        <taxon>Glomerales</taxon>
        <taxon>Glomeraceae</taxon>
        <taxon>Glomus</taxon>
    </lineage>
</organism>
<comment type="caution">
    <text evidence="1">The sequence shown here is derived from an EMBL/GenBank/DDBJ whole genome shotgun (WGS) entry which is preliminary data.</text>
</comment>
<dbReference type="OrthoDB" id="2422711at2759"/>
<dbReference type="EMBL" id="QKYT01000039">
    <property type="protein sequence ID" value="RIA96754.1"/>
    <property type="molecule type" value="Genomic_DNA"/>
</dbReference>
<name>A0A397TPG3_9GLOM</name>
<reference evidence="1 2" key="1">
    <citation type="submission" date="2018-06" db="EMBL/GenBank/DDBJ databases">
        <title>Comparative genomics reveals the genomic features of Rhizophagus irregularis, R. cerebriforme, R. diaphanum and Gigaspora rosea, and their symbiotic lifestyle signature.</title>
        <authorList>
            <person name="Morin E."/>
            <person name="San Clemente H."/>
            <person name="Chen E.C.H."/>
            <person name="De La Providencia I."/>
            <person name="Hainaut M."/>
            <person name="Kuo A."/>
            <person name="Kohler A."/>
            <person name="Murat C."/>
            <person name="Tang N."/>
            <person name="Roy S."/>
            <person name="Loubradou J."/>
            <person name="Henrissat B."/>
            <person name="Grigoriev I.V."/>
            <person name="Corradi N."/>
            <person name="Roux C."/>
            <person name="Martin F.M."/>
        </authorList>
    </citation>
    <scope>NUCLEOTIDE SEQUENCE [LARGE SCALE GENOMIC DNA]</scope>
    <source>
        <strain evidence="1 2">DAOM 227022</strain>
    </source>
</reference>
<accession>A0A397TPG3</accession>
<protein>
    <submittedName>
        <fullName evidence="1">Uncharacterized protein</fullName>
    </submittedName>
</protein>
<dbReference type="AlphaFoldDB" id="A0A397TPG3"/>
<keyword evidence="2" id="KW-1185">Reference proteome</keyword>